<dbReference type="PANTHER" id="PTHR23267">
    <property type="entry name" value="IMMUNOGLOBULIN LIGHT CHAIN"/>
    <property type="match status" value="1"/>
</dbReference>
<keyword evidence="2" id="KW-1064">Adaptive immunity</keyword>
<proteinExistence type="predicted"/>
<keyword evidence="1" id="KW-0391">Immunity</keyword>
<dbReference type="Proteomes" id="UP001488838">
    <property type="component" value="Unassembled WGS sequence"/>
</dbReference>
<dbReference type="InterPro" id="IPR013106">
    <property type="entry name" value="Ig_V-set"/>
</dbReference>
<evidence type="ECO:0000256" key="1">
    <source>
        <dbReference type="ARBA" id="ARBA00022859"/>
    </source>
</evidence>
<evidence type="ECO:0000259" key="5">
    <source>
        <dbReference type="PROSITE" id="PS50835"/>
    </source>
</evidence>
<evidence type="ECO:0000256" key="4">
    <source>
        <dbReference type="ARBA" id="ARBA00043265"/>
    </source>
</evidence>
<dbReference type="Pfam" id="PF07686">
    <property type="entry name" value="V-set"/>
    <property type="match status" value="2"/>
</dbReference>
<reference evidence="6 7" key="1">
    <citation type="journal article" date="2023" name="bioRxiv">
        <title>Conserved and derived expression patterns and positive selection on dental genes reveal complex evolutionary context of ever-growing rodent molars.</title>
        <authorList>
            <person name="Calamari Z.T."/>
            <person name="Song A."/>
            <person name="Cohen E."/>
            <person name="Akter M."/>
            <person name="Roy R.D."/>
            <person name="Hallikas O."/>
            <person name="Christensen M.M."/>
            <person name="Li P."/>
            <person name="Marangoni P."/>
            <person name="Jernvall J."/>
            <person name="Klein O.D."/>
        </authorList>
    </citation>
    <scope>NUCLEOTIDE SEQUENCE [LARGE SCALE GENOMIC DNA]</scope>
    <source>
        <strain evidence="6">V071</strain>
    </source>
</reference>
<dbReference type="InterPro" id="IPR036179">
    <property type="entry name" value="Ig-like_dom_sf"/>
</dbReference>
<dbReference type="SUPFAM" id="SSF48726">
    <property type="entry name" value="Immunoglobulin"/>
    <property type="match status" value="2"/>
</dbReference>
<feature type="non-terminal residue" evidence="6">
    <location>
        <position position="243"/>
    </location>
</feature>
<dbReference type="InterPro" id="IPR003599">
    <property type="entry name" value="Ig_sub"/>
</dbReference>
<dbReference type="SMART" id="SM00409">
    <property type="entry name" value="IG"/>
    <property type="match status" value="2"/>
</dbReference>
<evidence type="ECO:0000256" key="3">
    <source>
        <dbReference type="ARBA" id="ARBA00023157"/>
    </source>
</evidence>
<sequence length="243" mass="26361">MTQSPASLSAALGDIVTITCWASQNVYNALAWYQQKPGKSPKLLIYAARCWLQDSSMLADEVTSRFSGSGFFTQYSLKIGGLQAEDAAAYYCLLFSHWDPVITQTALSIPVTLEESVFICLLHNDGNTASARCDIQMTQSPAFLSASLGDTVTITCQASQNINNAIAWYQQKPGKSPKLLIYAASILANGVPSRFSGSGSGTQYSLKISSLQSEDVAVYYCQEYTRTPPTVIQVMTKTTAISR</sequence>
<dbReference type="Gene3D" id="2.60.40.10">
    <property type="entry name" value="Immunoglobulins"/>
    <property type="match status" value="2"/>
</dbReference>
<accession>A0AAW0H182</accession>
<dbReference type="AlphaFoldDB" id="A0AAW0H182"/>
<dbReference type="SMART" id="SM00406">
    <property type="entry name" value="IGv"/>
    <property type="match status" value="2"/>
</dbReference>
<dbReference type="GO" id="GO:0002250">
    <property type="term" value="P:adaptive immune response"/>
    <property type="evidence" value="ECO:0007669"/>
    <property type="project" value="UniProtKB-KW"/>
</dbReference>
<dbReference type="GO" id="GO:0005576">
    <property type="term" value="C:extracellular region"/>
    <property type="evidence" value="ECO:0007669"/>
    <property type="project" value="UniProtKB-ARBA"/>
</dbReference>
<dbReference type="EMBL" id="JBBHLL010001237">
    <property type="protein sequence ID" value="KAK7796353.1"/>
    <property type="molecule type" value="Genomic_DNA"/>
</dbReference>
<dbReference type="GO" id="GO:0019814">
    <property type="term" value="C:immunoglobulin complex"/>
    <property type="evidence" value="ECO:0007669"/>
    <property type="project" value="UniProtKB-KW"/>
</dbReference>
<comment type="caution">
    <text evidence="6">The sequence shown here is derived from an EMBL/GenBank/DDBJ whole genome shotgun (WGS) entry which is preliminary data.</text>
</comment>
<keyword evidence="7" id="KW-1185">Reference proteome</keyword>
<dbReference type="PROSITE" id="PS50835">
    <property type="entry name" value="IG_LIKE"/>
    <property type="match status" value="2"/>
</dbReference>
<dbReference type="InterPro" id="IPR007110">
    <property type="entry name" value="Ig-like_dom"/>
</dbReference>
<protein>
    <recommendedName>
        <fullName evidence="5">Ig-like domain-containing protein</fullName>
    </recommendedName>
</protein>
<evidence type="ECO:0000256" key="2">
    <source>
        <dbReference type="ARBA" id="ARBA00023130"/>
    </source>
</evidence>
<dbReference type="GO" id="GO:0005886">
    <property type="term" value="C:plasma membrane"/>
    <property type="evidence" value="ECO:0007669"/>
    <property type="project" value="UniProtKB-ARBA"/>
</dbReference>
<keyword evidence="3" id="KW-1015">Disulfide bond</keyword>
<dbReference type="InterPro" id="IPR003598">
    <property type="entry name" value="Ig_sub2"/>
</dbReference>
<gene>
    <name evidence="6" type="ORF">U0070_000140</name>
</gene>
<dbReference type="InterPro" id="IPR050150">
    <property type="entry name" value="IgV_Light_Chain"/>
</dbReference>
<dbReference type="SMART" id="SM00408">
    <property type="entry name" value="IGc2"/>
    <property type="match status" value="2"/>
</dbReference>
<keyword evidence="4" id="KW-1280">Immunoglobulin</keyword>
<feature type="domain" description="Ig-like" evidence="5">
    <location>
        <begin position="135"/>
        <end position="222"/>
    </location>
</feature>
<feature type="domain" description="Ig-like" evidence="5">
    <location>
        <begin position="1"/>
        <end position="108"/>
    </location>
</feature>
<organism evidence="6 7">
    <name type="scientific">Myodes glareolus</name>
    <name type="common">Bank vole</name>
    <name type="synonym">Clethrionomys glareolus</name>
    <dbReference type="NCBI Taxonomy" id="447135"/>
    <lineage>
        <taxon>Eukaryota</taxon>
        <taxon>Metazoa</taxon>
        <taxon>Chordata</taxon>
        <taxon>Craniata</taxon>
        <taxon>Vertebrata</taxon>
        <taxon>Euteleostomi</taxon>
        <taxon>Mammalia</taxon>
        <taxon>Eutheria</taxon>
        <taxon>Euarchontoglires</taxon>
        <taxon>Glires</taxon>
        <taxon>Rodentia</taxon>
        <taxon>Myomorpha</taxon>
        <taxon>Muroidea</taxon>
        <taxon>Cricetidae</taxon>
        <taxon>Arvicolinae</taxon>
        <taxon>Myodes</taxon>
    </lineage>
</organism>
<dbReference type="InterPro" id="IPR013783">
    <property type="entry name" value="Ig-like_fold"/>
</dbReference>
<dbReference type="FunFam" id="2.60.40.10:FF:000212">
    <property type="entry name" value="Immunoglobulin kappa chain variable 12-38"/>
    <property type="match status" value="1"/>
</dbReference>
<name>A0AAW0H182_MYOGA</name>
<evidence type="ECO:0000313" key="7">
    <source>
        <dbReference type="Proteomes" id="UP001488838"/>
    </source>
</evidence>
<evidence type="ECO:0000313" key="6">
    <source>
        <dbReference type="EMBL" id="KAK7796353.1"/>
    </source>
</evidence>